<dbReference type="AlphaFoldDB" id="A0AAE0M631"/>
<comment type="caution">
    <text evidence="1">The sequence shown here is derived from an EMBL/GenBank/DDBJ whole genome shotgun (WGS) entry which is preliminary data.</text>
</comment>
<organism evidence="1 2">
    <name type="scientific">Cercophora scortea</name>
    <dbReference type="NCBI Taxonomy" id="314031"/>
    <lineage>
        <taxon>Eukaryota</taxon>
        <taxon>Fungi</taxon>
        <taxon>Dikarya</taxon>
        <taxon>Ascomycota</taxon>
        <taxon>Pezizomycotina</taxon>
        <taxon>Sordariomycetes</taxon>
        <taxon>Sordariomycetidae</taxon>
        <taxon>Sordariales</taxon>
        <taxon>Lasiosphaeriaceae</taxon>
        <taxon>Cercophora</taxon>
    </lineage>
</organism>
<reference evidence="1" key="2">
    <citation type="submission" date="2023-06" db="EMBL/GenBank/DDBJ databases">
        <authorList>
            <consortium name="Lawrence Berkeley National Laboratory"/>
            <person name="Haridas S."/>
            <person name="Hensen N."/>
            <person name="Bonometti L."/>
            <person name="Westerberg I."/>
            <person name="Brannstrom I.O."/>
            <person name="Guillou S."/>
            <person name="Cros-Aarteil S."/>
            <person name="Calhoun S."/>
            <person name="Kuo A."/>
            <person name="Mondo S."/>
            <person name="Pangilinan J."/>
            <person name="Riley R."/>
            <person name="Labutti K."/>
            <person name="Andreopoulos B."/>
            <person name="Lipzen A."/>
            <person name="Chen C."/>
            <person name="Yanf M."/>
            <person name="Daum C."/>
            <person name="Ng V."/>
            <person name="Clum A."/>
            <person name="Steindorff A."/>
            <person name="Ohm R."/>
            <person name="Martin F."/>
            <person name="Silar P."/>
            <person name="Natvig D."/>
            <person name="Lalanne C."/>
            <person name="Gautier V."/>
            <person name="Ament-Velasquez S.L."/>
            <person name="Kruys A."/>
            <person name="Hutchinson M.I."/>
            <person name="Powell A.J."/>
            <person name="Barry K."/>
            <person name="Miller A.N."/>
            <person name="Grigoriev I.V."/>
            <person name="Debuchy R."/>
            <person name="Gladieux P."/>
            <person name="Thoren M.H."/>
            <person name="Johannesson H."/>
        </authorList>
    </citation>
    <scope>NUCLEOTIDE SEQUENCE</scope>
    <source>
        <strain evidence="1">SMH4131-1</strain>
    </source>
</reference>
<sequence>MAADEPLLVALNEEPIEDGEFRTSNEKGQKFRPNPVDRGNQLATRVDIVGITHGKFAKTTDSATLLVFELRFLATGGRRFKRATVMVRFEDAEGVSARDPVVHAITPRDRWALNQTTRVRDVKWSANAGVNANAGVGLLGLGGEAGVQWEMAETKTRIDYTALTGEKRVMRPGWTGEANTVIWTLEENTDKSDGIPTFLRAAVLLRRRPEAATAPFSFTVKVKTDVDFIGTIKTLFGLERKDPIDPVEIDPARFPEAFRATIQSLDPTVHDLNKMDRLKLRKVAGVLAVTVLDGNGLIAAAAAAADAADGAAEKGEEDKNME</sequence>
<reference evidence="1" key="1">
    <citation type="journal article" date="2023" name="Mol. Phylogenet. Evol.">
        <title>Genome-scale phylogeny and comparative genomics of the fungal order Sordariales.</title>
        <authorList>
            <person name="Hensen N."/>
            <person name="Bonometti L."/>
            <person name="Westerberg I."/>
            <person name="Brannstrom I.O."/>
            <person name="Guillou S."/>
            <person name="Cros-Aarteil S."/>
            <person name="Calhoun S."/>
            <person name="Haridas S."/>
            <person name="Kuo A."/>
            <person name="Mondo S."/>
            <person name="Pangilinan J."/>
            <person name="Riley R."/>
            <person name="LaButti K."/>
            <person name="Andreopoulos B."/>
            <person name="Lipzen A."/>
            <person name="Chen C."/>
            <person name="Yan M."/>
            <person name="Daum C."/>
            <person name="Ng V."/>
            <person name="Clum A."/>
            <person name="Steindorff A."/>
            <person name="Ohm R.A."/>
            <person name="Martin F."/>
            <person name="Silar P."/>
            <person name="Natvig D.O."/>
            <person name="Lalanne C."/>
            <person name="Gautier V."/>
            <person name="Ament-Velasquez S.L."/>
            <person name="Kruys A."/>
            <person name="Hutchinson M.I."/>
            <person name="Powell A.J."/>
            <person name="Barry K."/>
            <person name="Miller A.N."/>
            <person name="Grigoriev I.V."/>
            <person name="Debuchy R."/>
            <person name="Gladieux P."/>
            <person name="Hiltunen Thoren M."/>
            <person name="Johannesson H."/>
        </authorList>
    </citation>
    <scope>NUCLEOTIDE SEQUENCE</scope>
    <source>
        <strain evidence="1">SMH4131-1</strain>
    </source>
</reference>
<keyword evidence="2" id="KW-1185">Reference proteome</keyword>
<proteinExistence type="predicted"/>
<protein>
    <submittedName>
        <fullName evidence="1">Uncharacterized protein</fullName>
    </submittedName>
</protein>
<dbReference type="EMBL" id="JAUEPO010000005">
    <property type="protein sequence ID" value="KAK3320806.1"/>
    <property type="molecule type" value="Genomic_DNA"/>
</dbReference>
<evidence type="ECO:0000313" key="2">
    <source>
        <dbReference type="Proteomes" id="UP001286456"/>
    </source>
</evidence>
<gene>
    <name evidence="1" type="ORF">B0T19DRAFT_403426</name>
</gene>
<name>A0AAE0M631_9PEZI</name>
<accession>A0AAE0M631</accession>
<evidence type="ECO:0000313" key="1">
    <source>
        <dbReference type="EMBL" id="KAK3320806.1"/>
    </source>
</evidence>
<dbReference type="Proteomes" id="UP001286456">
    <property type="component" value="Unassembled WGS sequence"/>
</dbReference>